<organism evidence="2 3">
    <name type="scientific">Puccinia graminis f. sp. tritici</name>
    <dbReference type="NCBI Taxonomy" id="56615"/>
    <lineage>
        <taxon>Eukaryota</taxon>
        <taxon>Fungi</taxon>
        <taxon>Dikarya</taxon>
        <taxon>Basidiomycota</taxon>
        <taxon>Pucciniomycotina</taxon>
        <taxon>Pucciniomycetes</taxon>
        <taxon>Pucciniales</taxon>
        <taxon>Pucciniaceae</taxon>
        <taxon>Puccinia</taxon>
    </lineage>
</organism>
<proteinExistence type="predicted"/>
<evidence type="ECO:0000256" key="1">
    <source>
        <dbReference type="SAM" id="MobiDB-lite"/>
    </source>
</evidence>
<protein>
    <submittedName>
        <fullName evidence="2">Uncharacterized protein</fullName>
    </submittedName>
</protein>
<gene>
    <name evidence="2" type="ORF">PGTUg99_023786</name>
</gene>
<feature type="compositionally biased region" description="Polar residues" evidence="1">
    <location>
        <begin position="112"/>
        <end position="121"/>
    </location>
</feature>
<feature type="compositionally biased region" description="Basic and acidic residues" evidence="1">
    <location>
        <begin position="86"/>
        <end position="98"/>
    </location>
</feature>
<comment type="caution">
    <text evidence="2">The sequence shown here is derived from an EMBL/GenBank/DDBJ whole genome shotgun (WGS) entry which is preliminary data.</text>
</comment>
<reference evidence="2 3" key="1">
    <citation type="submission" date="2019-05" db="EMBL/GenBank/DDBJ databases">
        <title>Emergence of the Ug99 lineage of the wheat stem rust pathogen through somatic hybridization.</title>
        <authorList>
            <person name="Li F."/>
            <person name="Upadhyaya N.M."/>
            <person name="Sperschneider J."/>
            <person name="Matny O."/>
            <person name="Nguyen-Phuc H."/>
            <person name="Mago R."/>
            <person name="Raley C."/>
            <person name="Miller M.E."/>
            <person name="Silverstein K.A.T."/>
            <person name="Henningsen E."/>
            <person name="Hirsch C.D."/>
            <person name="Visser B."/>
            <person name="Pretorius Z.A."/>
            <person name="Steffenson B.J."/>
            <person name="Schwessinger B."/>
            <person name="Dodds P.N."/>
            <person name="Figueroa M."/>
        </authorList>
    </citation>
    <scope>NUCLEOTIDE SEQUENCE [LARGE SCALE GENOMIC DNA]</scope>
    <source>
        <strain evidence="2 3">Ug99</strain>
    </source>
</reference>
<name>A0A5B0S7P6_PUCGR</name>
<feature type="compositionally biased region" description="Basic and acidic residues" evidence="1">
    <location>
        <begin position="122"/>
        <end position="131"/>
    </location>
</feature>
<accession>A0A5B0S7P6</accession>
<feature type="region of interest" description="Disordered" evidence="1">
    <location>
        <begin position="1"/>
        <end position="158"/>
    </location>
</feature>
<dbReference type="AlphaFoldDB" id="A0A5B0S7P6"/>
<feature type="compositionally biased region" description="Basic residues" evidence="1">
    <location>
        <begin position="8"/>
        <end position="19"/>
    </location>
</feature>
<evidence type="ECO:0000313" key="3">
    <source>
        <dbReference type="Proteomes" id="UP000325313"/>
    </source>
</evidence>
<dbReference type="EMBL" id="VDEP01000073">
    <property type="protein sequence ID" value="KAA1133173.1"/>
    <property type="molecule type" value="Genomic_DNA"/>
</dbReference>
<evidence type="ECO:0000313" key="2">
    <source>
        <dbReference type="EMBL" id="KAA1133173.1"/>
    </source>
</evidence>
<dbReference type="Proteomes" id="UP000325313">
    <property type="component" value="Unassembled WGS sequence"/>
</dbReference>
<sequence length="170" mass="19288">MTGLTTHPRSHWSHAHRRTQPSNQEQSLFRFINKPFDRKQPPSIATGYRFKTMAGRGNSKKRRMSSPTSSTTNAPARSKQRSQKNRTHDVIDLAKSDEGTSPSTSDRDDGSPESTQASNTKELTDEQELRKALRIHKNQLSPSYASFHPPELSDQKDKNGRYMISYACKL</sequence>